<protein>
    <submittedName>
        <fullName evidence="2">Uncharacterized protein</fullName>
    </submittedName>
</protein>
<name>C5BD69_EDWI9</name>
<dbReference type="PATRIC" id="fig|634503.3.peg.1235"/>
<accession>C5BD69</accession>
<dbReference type="ESTHER" id="edwi9-c5bd69">
    <property type="family name" value="Mbeg1-like"/>
</dbReference>
<gene>
    <name evidence="2" type="ordered locus">NT01EI_1374</name>
</gene>
<evidence type="ECO:0000256" key="1">
    <source>
        <dbReference type="SAM" id="MobiDB-lite"/>
    </source>
</evidence>
<reference evidence="3" key="1">
    <citation type="submission" date="2009-03" db="EMBL/GenBank/DDBJ databases">
        <title>Complete genome sequence of Edwardsiella ictaluri 93-146.</title>
        <authorList>
            <person name="Williams M.L."/>
            <person name="Gillaspy A.F."/>
            <person name="Dyer D.W."/>
            <person name="Thune R.L."/>
            <person name="Waldbieser G.C."/>
            <person name="Schuster S.C."/>
            <person name="Gipson J."/>
            <person name="Zaitshik J."/>
            <person name="Landry C."/>
            <person name="Lawrence M.L."/>
        </authorList>
    </citation>
    <scope>NUCLEOTIDE SEQUENCE [LARGE SCALE GENOMIC DNA]</scope>
    <source>
        <strain evidence="3">93-146</strain>
    </source>
</reference>
<dbReference type="KEGG" id="eic:NT01EI_1374"/>
<proteinExistence type="predicted"/>
<dbReference type="InterPro" id="IPR029058">
    <property type="entry name" value="AB_hydrolase_fold"/>
</dbReference>
<evidence type="ECO:0000313" key="3">
    <source>
        <dbReference type="Proteomes" id="UP000001485"/>
    </source>
</evidence>
<dbReference type="RefSeq" id="WP_015870729.1">
    <property type="nucleotide sequence ID" value="NC_012779.2"/>
</dbReference>
<dbReference type="SUPFAM" id="SSF53474">
    <property type="entry name" value="alpha/beta-Hydrolases"/>
    <property type="match status" value="1"/>
</dbReference>
<dbReference type="GeneID" id="69538385"/>
<evidence type="ECO:0000313" key="2">
    <source>
        <dbReference type="EMBL" id="ACR68564.2"/>
    </source>
</evidence>
<reference evidence="2 3" key="2">
    <citation type="journal article" date="2012" name="J. Bacteriol.">
        <title>Genome Sequence of Edwardsiella ictaluri 93-146, a Strain Associated with a Natural Channel Catfish Outbreak of Enteric Septicemia of Catfish.</title>
        <authorList>
            <person name="Williams M.L."/>
            <person name="Gillaspy A.F."/>
            <person name="Dyer D.W."/>
            <person name="Thune R.L."/>
            <person name="Waldbieser G.C."/>
            <person name="Schuster S.C."/>
            <person name="Gipson J."/>
            <person name="Zaitshik J."/>
            <person name="Landry C."/>
            <person name="Banes M.M."/>
            <person name="Lawrence M.L."/>
        </authorList>
    </citation>
    <scope>NUCLEOTIDE SEQUENCE [LARGE SCALE GENOMIC DNA]</scope>
    <source>
        <strain evidence="2 3">93-146</strain>
    </source>
</reference>
<dbReference type="Proteomes" id="UP000001485">
    <property type="component" value="Chromosome"/>
</dbReference>
<dbReference type="HOGENOM" id="CLU_762330_0_0_6"/>
<feature type="compositionally biased region" description="Polar residues" evidence="1">
    <location>
        <begin position="14"/>
        <end position="32"/>
    </location>
</feature>
<dbReference type="EMBL" id="CP001600">
    <property type="protein sequence ID" value="ACR68564.2"/>
    <property type="molecule type" value="Genomic_DNA"/>
</dbReference>
<dbReference type="Pfam" id="PF26363">
    <property type="entry name" value="Phospholipase-like"/>
    <property type="match status" value="1"/>
</dbReference>
<dbReference type="AlphaFoldDB" id="C5BD69"/>
<sequence length="363" mass="38973">MLIHSVATHVAASRSASGERQASTSGLQQTPNVAAPLASSRTSLNTSAVSSADLRQIKAERISLDDEAAIKAIKSTLIADVTLANFPYSQNQNELRVATTKGWEIGAGKLLQDQSVGPGQKNLGENGILTKSGLTAYLFINERTKEARVVFGGTTSGEKAGDLTARTWGNFASTVRQWLANIKNVFSGTPDSYREAAQLVKNLNQELSGYTLSVSGHSKGGGESAYAAMMLGAQIKKPVTSINFSSAELGPQLKRDIADELAKNGVPPEDIVREFNALSRDILHVNIKGDPVPSMHRVFGSISNIGKTLTLPNDNQSGLHLSEHVDFCSRVTNWAHSETMTHHHLLAYLFPPPDQLGQANRYG</sequence>
<organism evidence="2 3">
    <name type="scientific">Edwardsiella ictaluri (strain 93-146)</name>
    <dbReference type="NCBI Taxonomy" id="634503"/>
    <lineage>
        <taxon>Bacteria</taxon>
        <taxon>Pseudomonadati</taxon>
        <taxon>Pseudomonadota</taxon>
        <taxon>Gammaproteobacteria</taxon>
        <taxon>Enterobacterales</taxon>
        <taxon>Hafniaceae</taxon>
        <taxon>Edwardsiella</taxon>
    </lineage>
</organism>
<dbReference type="Gene3D" id="3.40.50.1820">
    <property type="entry name" value="alpha/beta hydrolase"/>
    <property type="match status" value="1"/>
</dbReference>
<dbReference type="OrthoDB" id="6191215at2"/>
<feature type="region of interest" description="Disordered" evidence="1">
    <location>
        <begin position="10"/>
        <end position="41"/>
    </location>
</feature>